<evidence type="ECO:0000259" key="3">
    <source>
        <dbReference type="PROSITE" id="PS50110"/>
    </source>
</evidence>
<accession>A0ABN1JWM2</accession>
<dbReference type="InterPro" id="IPR011006">
    <property type="entry name" value="CheY-like_superfamily"/>
</dbReference>
<comment type="caution">
    <text evidence="4">The sequence shown here is derived from an EMBL/GenBank/DDBJ whole genome shotgun (WGS) entry which is preliminary data.</text>
</comment>
<evidence type="ECO:0000256" key="2">
    <source>
        <dbReference type="PROSITE-ProRule" id="PRU00169"/>
    </source>
</evidence>
<feature type="modified residue" description="4-aspartylphosphate" evidence="2">
    <location>
        <position position="59"/>
    </location>
</feature>
<protein>
    <submittedName>
        <fullName evidence="4">Response regulator</fullName>
    </submittedName>
</protein>
<name>A0ABN1JWM2_9BURK</name>
<evidence type="ECO:0000256" key="1">
    <source>
        <dbReference type="ARBA" id="ARBA00022553"/>
    </source>
</evidence>
<proteinExistence type="predicted"/>
<dbReference type="Pfam" id="PF00072">
    <property type="entry name" value="Response_reg"/>
    <property type="match status" value="1"/>
</dbReference>
<dbReference type="PANTHER" id="PTHR45339:SF3">
    <property type="entry name" value="HISTIDINE KINASE"/>
    <property type="match status" value="1"/>
</dbReference>
<dbReference type="Gene3D" id="3.40.50.2300">
    <property type="match status" value="1"/>
</dbReference>
<dbReference type="PANTHER" id="PTHR45339">
    <property type="entry name" value="HYBRID SIGNAL TRANSDUCTION HISTIDINE KINASE J"/>
    <property type="match status" value="1"/>
</dbReference>
<dbReference type="Proteomes" id="UP001500279">
    <property type="component" value="Unassembled WGS sequence"/>
</dbReference>
<dbReference type="SMART" id="SM00448">
    <property type="entry name" value="REC"/>
    <property type="match status" value="1"/>
</dbReference>
<evidence type="ECO:0000313" key="4">
    <source>
        <dbReference type="EMBL" id="GAA0748168.1"/>
    </source>
</evidence>
<dbReference type="PROSITE" id="PS50110">
    <property type="entry name" value="RESPONSE_REGULATORY"/>
    <property type="match status" value="1"/>
</dbReference>
<dbReference type="EMBL" id="BAAAEW010000008">
    <property type="protein sequence ID" value="GAA0748168.1"/>
    <property type="molecule type" value="Genomic_DNA"/>
</dbReference>
<gene>
    <name evidence="4" type="ORF">GCM10009107_17320</name>
</gene>
<feature type="domain" description="Response regulatory" evidence="3">
    <location>
        <begin position="10"/>
        <end position="126"/>
    </location>
</feature>
<evidence type="ECO:0000313" key="5">
    <source>
        <dbReference type="Proteomes" id="UP001500279"/>
    </source>
</evidence>
<organism evidence="4 5">
    <name type="scientific">Ideonella azotifigens</name>
    <dbReference type="NCBI Taxonomy" id="513160"/>
    <lineage>
        <taxon>Bacteria</taxon>
        <taxon>Pseudomonadati</taxon>
        <taxon>Pseudomonadota</taxon>
        <taxon>Betaproteobacteria</taxon>
        <taxon>Burkholderiales</taxon>
        <taxon>Sphaerotilaceae</taxon>
        <taxon>Ideonella</taxon>
    </lineage>
</organism>
<reference evidence="5" key="1">
    <citation type="journal article" date="2019" name="Int. J. Syst. Evol. Microbiol.">
        <title>The Global Catalogue of Microorganisms (GCM) 10K type strain sequencing project: providing services to taxonomists for standard genome sequencing and annotation.</title>
        <authorList>
            <consortium name="The Broad Institute Genomics Platform"/>
            <consortium name="The Broad Institute Genome Sequencing Center for Infectious Disease"/>
            <person name="Wu L."/>
            <person name="Ma J."/>
        </authorList>
    </citation>
    <scope>NUCLEOTIDE SEQUENCE [LARGE SCALE GENOMIC DNA]</scope>
    <source>
        <strain evidence="5">JCM 15503</strain>
    </source>
</reference>
<dbReference type="InterPro" id="IPR001789">
    <property type="entry name" value="Sig_transdc_resp-reg_receiver"/>
</dbReference>
<keyword evidence="1 2" id="KW-0597">Phosphoprotein</keyword>
<keyword evidence="5" id="KW-1185">Reference proteome</keyword>
<dbReference type="SUPFAM" id="SSF52172">
    <property type="entry name" value="CheY-like"/>
    <property type="match status" value="1"/>
</dbReference>
<sequence>MRGEAVSKPRVLIVDDNAMNIAIAQFVLLAAKFEVDTAADGAQAIQKAASFRPDLILMDIQMPGKDGLEVTRELKADPATRHICIVAFTAFAMQGDEARMRAAGCDGYLSKPIDVKQFGSQVLACLAASRTPRAV</sequence>